<organism evidence="10 11">
    <name type="scientific">Lentilactobacillus parakefiri</name>
    <dbReference type="NCBI Taxonomy" id="152332"/>
    <lineage>
        <taxon>Bacteria</taxon>
        <taxon>Bacillati</taxon>
        <taxon>Bacillota</taxon>
        <taxon>Bacilli</taxon>
        <taxon>Lactobacillales</taxon>
        <taxon>Lactobacillaceae</taxon>
        <taxon>Lentilactobacillus</taxon>
    </lineage>
</organism>
<evidence type="ECO:0000256" key="6">
    <source>
        <dbReference type="ARBA" id="ARBA00022884"/>
    </source>
</evidence>
<dbReference type="InterPro" id="IPR013412">
    <property type="entry name" value="CRISPR-assoc_RAMP_Csm3"/>
</dbReference>
<evidence type="ECO:0000256" key="8">
    <source>
        <dbReference type="ARBA" id="ARBA00033183"/>
    </source>
</evidence>
<evidence type="ECO:0000256" key="1">
    <source>
        <dbReference type="ARBA" id="ARBA00006342"/>
    </source>
</evidence>
<dbReference type="EMBL" id="NCXI01000065">
    <property type="protein sequence ID" value="PAK80124.1"/>
    <property type="molecule type" value="Genomic_DNA"/>
</dbReference>
<keyword evidence="7" id="KW-0051">Antiviral defense</keyword>
<dbReference type="NCBIfam" id="TIGR02582">
    <property type="entry name" value="cas7_TM1809"/>
    <property type="match status" value="1"/>
</dbReference>
<dbReference type="InterPro" id="IPR052216">
    <property type="entry name" value="CRISPR_Csm3_endoribonuclease"/>
</dbReference>
<dbReference type="RefSeq" id="WP_095354953.1">
    <property type="nucleotide sequence ID" value="NZ_NCXI01000065.1"/>
</dbReference>
<dbReference type="GO" id="GO:0003723">
    <property type="term" value="F:RNA binding"/>
    <property type="evidence" value="ECO:0007669"/>
    <property type="project" value="UniProtKB-KW"/>
</dbReference>
<protein>
    <recommendedName>
        <fullName evidence="2">CRISPR system Cms endoribonuclease Csm3</fullName>
    </recommendedName>
    <alternativeName>
        <fullName evidence="8">CRISPR type III A-associated RAMP protein Csm3</fullName>
    </alternativeName>
</protein>
<dbReference type="PANTHER" id="PTHR35579:SF3">
    <property type="entry name" value="CRISPR SYSTEM CMS ENDORIBONUCLEASE CSM3"/>
    <property type="match status" value="1"/>
</dbReference>
<comment type="caution">
    <text evidence="10">The sequence shown here is derived from an EMBL/GenBank/DDBJ whole genome shotgun (WGS) entry which is preliminary data.</text>
</comment>
<name>A0A269Y3J9_9LACO</name>
<gene>
    <name evidence="10" type="ORF">B8W98_08595</name>
</gene>
<evidence type="ECO:0000313" key="10">
    <source>
        <dbReference type="EMBL" id="PAK80124.1"/>
    </source>
</evidence>
<keyword evidence="4" id="KW-0255">Endonuclease</keyword>
<feature type="domain" description="CRISPR type III-associated protein" evidence="9">
    <location>
        <begin position="13"/>
        <end position="197"/>
    </location>
</feature>
<evidence type="ECO:0000256" key="7">
    <source>
        <dbReference type="ARBA" id="ARBA00023118"/>
    </source>
</evidence>
<keyword evidence="3" id="KW-0540">Nuclease</keyword>
<evidence type="ECO:0000256" key="3">
    <source>
        <dbReference type="ARBA" id="ARBA00022722"/>
    </source>
</evidence>
<evidence type="ECO:0000259" key="9">
    <source>
        <dbReference type="Pfam" id="PF03787"/>
    </source>
</evidence>
<evidence type="ECO:0000256" key="2">
    <source>
        <dbReference type="ARBA" id="ARBA00022150"/>
    </source>
</evidence>
<evidence type="ECO:0000313" key="11">
    <source>
        <dbReference type="Proteomes" id="UP000216802"/>
    </source>
</evidence>
<dbReference type="GO" id="GO:0016787">
    <property type="term" value="F:hydrolase activity"/>
    <property type="evidence" value="ECO:0007669"/>
    <property type="project" value="UniProtKB-KW"/>
</dbReference>
<keyword evidence="5" id="KW-0378">Hydrolase</keyword>
<reference evidence="10 11" key="1">
    <citation type="submission" date="2017-04" db="EMBL/GenBank/DDBJ databases">
        <title>Kefir bacterial isolates.</title>
        <authorList>
            <person name="Kim Y."/>
            <person name="Blasche S."/>
            <person name="Patil K.R."/>
        </authorList>
    </citation>
    <scope>NUCLEOTIDE SEQUENCE [LARGE SCALE GENOMIC DNA]</scope>
    <source>
        <strain evidence="10 11">OG2</strain>
    </source>
</reference>
<dbReference type="GO" id="GO:0051607">
    <property type="term" value="P:defense response to virus"/>
    <property type="evidence" value="ECO:0007669"/>
    <property type="project" value="UniProtKB-KW"/>
</dbReference>
<dbReference type="Proteomes" id="UP000216802">
    <property type="component" value="Unassembled WGS sequence"/>
</dbReference>
<dbReference type="GO" id="GO:0004519">
    <property type="term" value="F:endonuclease activity"/>
    <property type="evidence" value="ECO:0007669"/>
    <property type="project" value="UniProtKB-KW"/>
</dbReference>
<dbReference type="AlphaFoldDB" id="A0A269Y3J9"/>
<proteinExistence type="inferred from homology"/>
<keyword evidence="6" id="KW-0694">RNA-binding</keyword>
<dbReference type="PANTHER" id="PTHR35579">
    <property type="entry name" value="CRISPR SYSTEM CMS ENDORIBONUCLEASE CSM3"/>
    <property type="match status" value="1"/>
</dbReference>
<comment type="similarity">
    <text evidence="1">Belongs to the CRISPR-associated Csm3 family.</text>
</comment>
<evidence type="ECO:0000256" key="4">
    <source>
        <dbReference type="ARBA" id="ARBA00022759"/>
    </source>
</evidence>
<sequence length="222" mass="24310">MSNFSKVEISGIIELASGLHIGGSSAFTAIGAVDSPIIKDPVTNLPVIPGSSLKGKMRCLLAKAYNQTPAKDPNQDDPRITRLFGASTGGGEKQDQIVKGHLLFCDSFLLNKEQLKERGLRTYTETKFENTINRITAVAKPRQIERAVRGSQFNFEVVYEVDNLDLVQTDMQIITDGLKLLESDYLGGSGSRGYGKIRFKDLTAETVFGDFDDAQLSQMLEG</sequence>
<dbReference type="Pfam" id="PF03787">
    <property type="entry name" value="RAMPs"/>
    <property type="match status" value="1"/>
</dbReference>
<accession>A0A269Y3J9</accession>
<evidence type="ECO:0000256" key="5">
    <source>
        <dbReference type="ARBA" id="ARBA00022801"/>
    </source>
</evidence>
<dbReference type="InterPro" id="IPR005537">
    <property type="entry name" value="RAMP_III_fam"/>
</dbReference>